<dbReference type="EMBL" id="FNZF01000003">
    <property type="protein sequence ID" value="SEJ47567.1"/>
    <property type="molecule type" value="Genomic_DNA"/>
</dbReference>
<reference evidence="2" key="1">
    <citation type="submission" date="2016-10" db="EMBL/GenBank/DDBJ databases">
        <authorList>
            <person name="Varghese N."/>
            <person name="Submissions S."/>
        </authorList>
    </citation>
    <scope>NUCLEOTIDE SEQUENCE [LARGE SCALE GENOMIC DNA]</scope>
    <source>
        <strain evidence="2">CGMCC 1.6763</strain>
    </source>
</reference>
<sequence>MNREEKMEKGLSPSGWLLFAFWKHSIWTGIPIKIAASKEYLFDAALFRSMSPNPYAVRVNKI</sequence>
<dbReference type="Proteomes" id="UP000199200">
    <property type="component" value="Unassembled WGS sequence"/>
</dbReference>
<evidence type="ECO:0000313" key="2">
    <source>
        <dbReference type="Proteomes" id="UP000199200"/>
    </source>
</evidence>
<proteinExistence type="predicted"/>
<dbReference type="AlphaFoldDB" id="A0A1H6Z831"/>
<accession>A0A1H6Z831</accession>
<organism evidence="1 2">
    <name type="scientific">Bhargavaea ginsengi</name>
    <dbReference type="NCBI Taxonomy" id="426757"/>
    <lineage>
        <taxon>Bacteria</taxon>
        <taxon>Bacillati</taxon>
        <taxon>Bacillota</taxon>
        <taxon>Bacilli</taxon>
        <taxon>Bacillales</taxon>
        <taxon>Caryophanaceae</taxon>
        <taxon>Bhargavaea</taxon>
    </lineage>
</organism>
<name>A0A1H6Z831_9BACL</name>
<keyword evidence="2" id="KW-1185">Reference proteome</keyword>
<protein>
    <submittedName>
        <fullName evidence="1">Uncharacterized protein</fullName>
    </submittedName>
</protein>
<gene>
    <name evidence="1" type="ORF">SAMN04488127_1927</name>
</gene>
<evidence type="ECO:0000313" key="1">
    <source>
        <dbReference type="EMBL" id="SEJ47567.1"/>
    </source>
</evidence>
<dbReference type="STRING" id="426757.SAMN04488127_1927"/>
<dbReference type="RefSeq" id="WP_092052945.1">
    <property type="nucleotide sequence ID" value="NZ_FNZF01000003.1"/>
</dbReference>